<dbReference type="RefSeq" id="WP_173732459.1">
    <property type="nucleotide sequence ID" value="NZ_JABTTE010000034.1"/>
</dbReference>
<keyword evidence="1" id="KW-0812">Transmembrane</keyword>
<keyword evidence="3" id="KW-1185">Reference proteome</keyword>
<reference evidence="2" key="1">
    <citation type="submission" date="2020-06" db="EMBL/GenBank/DDBJ databases">
        <title>A novel thermopfilic bacterium from Erzurum, Turkey.</title>
        <authorList>
            <person name="Adiguzel A."/>
            <person name="Ay H."/>
            <person name="Baltaci M.O."/>
        </authorList>
    </citation>
    <scope>NUCLEOTIDE SEQUENCE</scope>
    <source>
        <strain evidence="2">P2</strain>
    </source>
</reference>
<evidence type="ECO:0000256" key="1">
    <source>
        <dbReference type="SAM" id="Phobius"/>
    </source>
</evidence>
<name>A0A8J8KDQ7_9BACI</name>
<dbReference type="InterPro" id="IPR048147">
    <property type="entry name" value="CBO0543-like"/>
</dbReference>
<evidence type="ECO:0000313" key="3">
    <source>
        <dbReference type="Proteomes" id="UP000625804"/>
    </source>
</evidence>
<dbReference type="AlphaFoldDB" id="A0A8J8KDQ7"/>
<evidence type="ECO:0000313" key="2">
    <source>
        <dbReference type="EMBL" id="NSL53258.1"/>
    </source>
</evidence>
<feature type="transmembrane region" description="Helical" evidence="1">
    <location>
        <begin position="147"/>
        <end position="163"/>
    </location>
</feature>
<keyword evidence="1" id="KW-1133">Transmembrane helix</keyword>
<sequence>MHILLAIGVIIASKFFGDWKKWEQYYPSMLYTALASSLYEFLSHHTFHLWELEPHVYTNHLLTHILHSFFIYPMSIFLYLSNYPDDNYFKQAIYIIKWILIFFVIEWLMVKYFSMISHHNGWSLGWSLFFDVVMFVVVRIHYKNPKVALALSVFWAFFYLFVFDYI</sequence>
<feature type="transmembrane region" description="Helical" evidence="1">
    <location>
        <begin position="92"/>
        <end position="110"/>
    </location>
</feature>
<keyword evidence="1" id="KW-0472">Membrane</keyword>
<dbReference type="Proteomes" id="UP000625804">
    <property type="component" value="Unassembled WGS sequence"/>
</dbReference>
<proteinExistence type="predicted"/>
<feature type="transmembrane region" description="Helical" evidence="1">
    <location>
        <begin position="61"/>
        <end position="80"/>
    </location>
</feature>
<protein>
    <submittedName>
        <fullName evidence="2">Uncharacterized protein</fullName>
    </submittedName>
</protein>
<feature type="transmembrane region" description="Helical" evidence="1">
    <location>
        <begin position="122"/>
        <end position="140"/>
    </location>
</feature>
<dbReference type="EMBL" id="JABTTE010000034">
    <property type="protein sequence ID" value="NSL53258.1"/>
    <property type="molecule type" value="Genomic_DNA"/>
</dbReference>
<accession>A0A8J8KDQ7</accession>
<dbReference type="NCBIfam" id="NF041644">
    <property type="entry name" value="CBO0543_fam"/>
    <property type="match status" value="1"/>
</dbReference>
<comment type="caution">
    <text evidence="2">The sequence shown here is derived from an EMBL/GenBank/DDBJ whole genome shotgun (WGS) entry which is preliminary data.</text>
</comment>
<gene>
    <name evidence="2" type="ORF">HR057_16070</name>
</gene>
<organism evidence="2 3">
    <name type="scientific">Calidifontibacillus erzurumensis</name>
    <dbReference type="NCBI Taxonomy" id="2741433"/>
    <lineage>
        <taxon>Bacteria</taxon>
        <taxon>Bacillati</taxon>
        <taxon>Bacillota</taxon>
        <taxon>Bacilli</taxon>
        <taxon>Bacillales</taxon>
        <taxon>Bacillaceae</taxon>
        <taxon>Calidifontibacillus/Schinkia group</taxon>
        <taxon>Calidifontibacillus</taxon>
    </lineage>
</organism>